<dbReference type="AlphaFoldDB" id="A0A5B9DJM9"/>
<dbReference type="KEGG" id="yti:FNA67_03715"/>
<sequence length="182" mass="20189">MFNALVLCLACENPQACPWLGSRSIDLETLMPGEQKLTPFERITQAVQAQIPIVRAMERELGRERAHQLVREALDAANRKAVAARGSLLDIPTLDAEFAGFGEGIRYEFETVEKTDTLLRNTVSHCDYAEFMEQIGARDLGTLLICDGDFAMADELGLRLERTKTCMAGDGECNFCYHVKGA</sequence>
<proteinExistence type="predicted"/>
<gene>
    <name evidence="1" type="ORF">FNA67_03715</name>
</gene>
<organism evidence="1 2">
    <name type="scientific">Paradevosia tibetensis</name>
    <dbReference type="NCBI Taxonomy" id="1447062"/>
    <lineage>
        <taxon>Bacteria</taxon>
        <taxon>Pseudomonadati</taxon>
        <taxon>Pseudomonadota</taxon>
        <taxon>Alphaproteobacteria</taxon>
        <taxon>Hyphomicrobiales</taxon>
        <taxon>Devosiaceae</taxon>
        <taxon>Paradevosia</taxon>
    </lineage>
</organism>
<dbReference type="Proteomes" id="UP000321062">
    <property type="component" value="Chromosome"/>
</dbReference>
<dbReference type="EMBL" id="CP041690">
    <property type="protein sequence ID" value="QEE19333.1"/>
    <property type="molecule type" value="Genomic_DNA"/>
</dbReference>
<name>A0A5B9DJM9_9HYPH</name>
<evidence type="ECO:0000313" key="2">
    <source>
        <dbReference type="Proteomes" id="UP000321062"/>
    </source>
</evidence>
<evidence type="ECO:0000313" key="1">
    <source>
        <dbReference type="EMBL" id="QEE19333.1"/>
    </source>
</evidence>
<evidence type="ECO:0008006" key="3">
    <source>
        <dbReference type="Google" id="ProtNLM"/>
    </source>
</evidence>
<reference evidence="1 2" key="1">
    <citation type="journal article" date="2015" name="Int. J. Syst. Evol. Microbiol.">
        <title>Youhaiella tibetensis gen. nov., sp. nov., isolated from subsurface sediment.</title>
        <authorList>
            <person name="Wang Y.X."/>
            <person name="Huang F.Q."/>
            <person name="Nogi Y."/>
            <person name="Pang S.J."/>
            <person name="Wang P.K."/>
            <person name="Lv J."/>
        </authorList>
    </citation>
    <scope>NUCLEOTIDE SEQUENCE [LARGE SCALE GENOMIC DNA]</scope>
    <source>
        <strain evidence="2">fig4</strain>
    </source>
</reference>
<dbReference type="Pfam" id="PF14196">
    <property type="entry name" value="ATC_hydrolase"/>
    <property type="match status" value="1"/>
</dbReference>
<dbReference type="InterPro" id="IPR026002">
    <property type="entry name" value="ATC_hydrolase-like"/>
</dbReference>
<keyword evidence="2" id="KW-1185">Reference proteome</keyword>
<protein>
    <recommendedName>
        <fullName evidence="3">2-amino-thiazoline-4-carboxylic acid hydrolase</fullName>
    </recommendedName>
</protein>
<accession>A0A5B9DJM9</accession>
<dbReference type="OrthoDB" id="9805176at2"/>